<accession>A0ABR4DP42</accession>
<evidence type="ECO:0000313" key="2">
    <source>
        <dbReference type="Proteomes" id="UP001600888"/>
    </source>
</evidence>
<proteinExistence type="predicted"/>
<keyword evidence="2" id="KW-1185">Reference proteome</keyword>
<protein>
    <submittedName>
        <fullName evidence="1">Uncharacterized protein</fullName>
    </submittedName>
</protein>
<dbReference type="EMBL" id="JBAWTH010000372">
    <property type="protein sequence ID" value="KAL2272092.1"/>
    <property type="molecule type" value="Genomic_DNA"/>
</dbReference>
<sequence length="77" mass="8609">MGHEPWAVGHEPWAVNRGPWAVSPGAVRRAARTPTICQEASNWLTGQALKPPLFFSCSHLASLIFKRRMTLLGKIWD</sequence>
<dbReference type="Proteomes" id="UP001600888">
    <property type="component" value="Unassembled WGS sequence"/>
</dbReference>
<name>A0ABR4DP42_9PEZI</name>
<comment type="caution">
    <text evidence="1">The sequence shown here is derived from an EMBL/GenBank/DDBJ whole genome shotgun (WGS) entry which is preliminary data.</text>
</comment>
<gene>
    <name evidence="1" type="ORF">FJTKL_08962</name>
</gene>
<reference evidence="1 2" key="1">
    <citation type="submission" date="2024-03" db="EMBL/GenBank/DDBJ databases">
        <title>A high-quality draft genome sequence of Diaporthe vaccinii, a causative agent of upright dieback and viscid rot disease in cranberry plants.</title>
        <authorList>
            <person name="Sarrasin M."/>
            <person name="Lang B.F."/>
            <person name="Burger G."/>
        </authorList>
    </citation>
    <scope>NUCLEOTIDE SEQUENCE [LARGE SCALE GENOMIC DNA]</scope>
    <source>
        <strain evidence="1 2">IS7</strain>
    </source>
</reference>
<organism evidence="1 2">
    <name type="scientific">Diaporthe vaccinii</name>
    <dbReference type="NCBI Taxonomy" id="105482"/>
    <lineage>
        <taxon>Eukaryota</taxon>
        <taxon>Fungi</taxon>
        <taxon>Dikarya</taxon>
        <taxon>Ascomycota</taxon>
        <taxon>Pezizomycotina</taxon>
        <taxon>Sordariomycetes</taxon>
        <taxon>Sordariomycetidae</taxon>
        <taxon>Diaporthales</taxon>
        <taxon>Diaporthaceae</taxon>
        <taxon>Diaporthe</taxon>
        <taxon>Diaporthe eres species complex</taxon>
    </lineage>
</organism>
<evidence type="ECO:0000313" key="1">
    <source>
        <dbReference type="EMBL" id="KAL2272092.1"/>
    </source>
</evidence>